<reference evidence="3 4" key="1">
    <citation type="submission" date="2015-08" db="EMBL/GenBank/DDBJ databases">
        <title>The complete genome sequence of Bacillus beveridgei MLTeJB.</title>
        <authorList>
            <person name="Hanson T.E."/>
            <person name="Mesa C."/>
            <person name="Basesman S.M."/>
            <person name="Oremland R.S."/>
        </authorList>
    </citation>
    <scope>NUCLEOTIDE SEQUENCE [LARGE SCALE GENOMIC DNA]</scope>
    <source>
        <strain evidence="3 4">MLTeJB</strain>
    </source>
</reference>
<gene>
    <name evidence="3" type="primary">moeA</name>
    <name evidence="3" type="ORF">BBEV_2502</name>
</gene>
<dbReference type="PATRIC" id="fig|632773.3.peg.2618"/>
<dbReference type="Pfam" id="PF12728">
    <property type="entry name" value="HTH_17"/>
    <property type="match status" value="1"/>
</dbReference>
<feature type="domain" description="PBP" evidence="1">
    <location>
        <begin position="101"/>
        <end position="283"/>
    </location>
</feature>
<evidence type="ECO:0000313" key="4">
    <source>
        <dbReference type="Proteomes" id="UP000094463"/>
    </source>
</evidence>
<organism evidence="3 4">
    <name type="scientific">Salisediminibacterium beveridgei</name>
    <dbReference type="NCBI Taxonomy" id="632773"/>
    <lineage>
        <taxon>Bacteria</taxon>
        <taxon>Bacillati</taxon>
        <taxon>Bacillota</taxon>
        <taxon>Bacilli</taxon>
        <taxon>Bacillales</taxon>
        <taxon>Bacillaceae</taxon>
        <taxon>Salisediminibacterium</taxon>
    </lineage>
</organism>
<dbReference type="Pfam" id="PF12727">
    <property type="entry name" value="PBP_like"/>
    <property type="match status" value="1"/>
</dbReference>
<evidence type="ECO:0000259" key="2">
    <source>
        <dbReference type="Pfam" id="PF12728"/>
    </source>
</evidence>
<dbReference type="PANTHER" id="PTHR38431">
    <property type="entry name" value="BLL2305 PROTEIN"/>
    <property type="match status" value="1"/>
</dbReference>
<dbReference type="RefSeq" id="WP_069365781.1">
    <property type="nucleotide sequence ID" value="NZ_CP012502.1"/>
</dbReference>
<dbReference type="Proteomes" id="UP000094463">
    <property type="component" value="Chromosome"/>
</dbReference>
<dbReference type="InterPro" id="IPR010093">
    <property type="entry name" value="SinI_DNA-bd"/>
</dbReference>
<proteinExistence type="predicted"/>
<dbReference type="GO" id="GO:0003677">
    <property type="term" value="F:DNA binding"/>
    <property type="evidence" value="ECO:0007669"/>
    <property type="project" value="InterPro"/>
</dbReference>
<dbReference type="Gene3D" id="3.40.190.10">
    <property type="entry name" value="Periplasmic binding protein-like II"/>
    <property type="match status" value="1"/>
</dbReference>
<dbReference type="PANTHER" id="PTHR38431:SF1">
    <property type="entry name" value="BLL2305 PROTEIN"/>
    <property type="match status" value="1"/>
</dbReference>
<accession>A0A1D7QXV0</accession>
<protein>
    <submittedName>
        <fullName evidence="3">Molybdopterin biosynthesis protein MoeA / Periplasmic molybdate-binding domain</fullName>
    </submittedName>
</protein>
<dbReference type="NCBIfam" id="TIGR01764">
    <property type="entry name" value="excise"/>
    <property type="match status" value="1"/>
</dbReference>
<evidence type="ECO:0000259" key="1">
    <source>
        <dbReference type="Pfam" id="PF12727"/>
    </source>
</evidence>
<evidence type="ECO:0000313" key="3">
    <source>
        <dbReference type="EMBL" id="AOM83841.1"/>
    </source>
</evidence>
<sequence>MDHKIYTPDDVAKLLQISKHTVYELIKRQELTAFKVGNKMRIEEKQLEAYMDRHSTFIDQTKDTPTAVEVDTVSDHVIRLAGSHDLLLEKFIQRVFEDPDYSLHIHSSYIGSMEGCMALYRGDCDVASAHMLDPESGDYNLPFVKRFFAGESVSVYHLAKRTQGFMVQKGNPENIQSWQDLIRPEIRFVNRQKGSGTRQLLDYHLTKEGMPAEDLNGYGDVEWTHYNAGAHVLNGNADVTLGIEPIAAMLGLDFIPLTEESFDLIVKWTKGNQEALKCLEEALQSNTLKEHLGEIDGYITDDMGLMRYSNRGER</sequence>
<dbReference type="SUPFAM" id="SSF53850">
    <property type="entry name" value="Periplasmic binding protein-like II"/>
    <property type="match status" value="1"/>
</dbReference>
<dbReference type="EMBL" id="CP012502">
    <property type="protein sequence ID" value="AOM83841.1"/>
    <property type="molecule type" value="Genomic_DNA"/>
</dbReference>
<keyword evidence="4" id="KW-1185">Reference proteome</keyword>
<dbReference type="InterPro" id="IPR024370">
    <property type="entry name" value="PBP_domain"/>
</dbReference>
<feature type="domain" description="Helix-turn-helix" evidence="2">
    <location>
        <begin position="6"/>
        <end position="54"/>
    </location>
</feature>
<name>A0A1D7QXV0_9BACI</name>
<dbReference type="STRING" id="632773.BBEV_2502"/>
<dbReference type="InterPro" id="IPR041657">
    <property type="entry name" value="HTH_17"/>
</dbReference>
<dbReference type="OrthoDB" id="9805928at2"/>
<dbReference type="AlphaFoldDB" id="A0A1D7QXV0"/>
<dbReference type="KEGG" id="bbev:BBEV_2502"/>